<proteinExistence type="predicted"/>
<dbReference type="InterPro" id="IPR003313">
    <property type="entry name" value="AraC-bd"/>
</dbReference>
<dbReference type="PANTHER" id="PTHR43280:SF27">
    <property type="entry name" value="TRANSCRIPTIONAL REGULATOR MTLR"/>
    <property type="match status" value="1"/>
</dbReference>
<keyword evidence="1" id="KW-0805">Transcription regulation</keyword>
<dbReference type="SUPFAM" id="SSF51182">
    <property type="entry name" value="RmlC-like cupins"/>
    <property type="match status" value="1"/>
</dbReference>
<dbReference type="PANTHER" id="PTHR43280">
    <property type="entry name" value="ARAC-FAMILY TRANSCRIPTIONAL REGULATOR"/>
    <property type="match status" value="1"/>
</dbReference>
<keyword evidence="3" id="KW-0804">Transcription</keyword>
<dbReference type="Proteomes" id="UP000315440">
    <property type="component" value="Unassembled WGS sequence"/>
</dbReference>
<evidence type="ECO:0000313" key="5">
    <source>
        <dbReference type="EMBL" id="TWT89833.1"/>
    </source>
</evidence>
<evidence type="ECO:0000313" key="6">
    <source>
        <dbReference type="Proteomes" id="UP000315440"/>
    </source>
</evidence>
<dbReference type="Pfam" id="PF12833">
    <property type="entry name" value="HTH_18"/>
    <property type="match status" value="1"/>
</dbReference>
<dbReference type="Pfam" id="PF02311">
    <property type="entry name" value="AraC_binding"/>
    <property type="match status" value="1"/>
</dbReference>
<comment type="caution">
    <text evidence="5">The sequence shown here is derived from an EMBL/GenBank/DDBJ whole genome shotgun (WGS) entry which is preliminary data.</text>
</comment>
<reference evidence="5 6" key="1">
    <citation type="submission" date="2019-02" db="EMBL/GenBank/DDBJ databases">
        <title>Deep-cultivation of Planctomycetes and their phenomic and genomic characterization uncovers novel biology.</title>
        <authorList>
            <person name="Wiegand S."/>
            <person name="Jogler M."/>
            <person name="Boedeker C."/>
            <person name="Pinto D."/>
            <person name="Vollmers J."/>
            <person name="Rivas-Marin E."/>
            <person name="Kohn T."/>
            <person name="Peeters S.H."/>
            <person name="Heuer A."/>
            <person name="Rast P."/>
            <person name="Oberbeckmann S."/>
            <person name="Bunk B."/>
            <person name="Jeske O."/>
            <person name="Meyerdierks A."/>
            <person name="Storesund J.E."/>
            <person name="Kallscheuer N."/>
            <person name="Luecker S."/>
            <person name="Lage O.M."/>
            <person name="Pohl T."/>
            <person name="Merkel B.J."/>
            <person name="Hornburger P."/>
            <person name="Mueller R.-W."/>
            <person name="Bruemmer F."/>
            <person name="Labrenz M."/>
            <person name="Spormann A.M."/>
            <person name="Op Den Camp H."/>
            <person name="Overmann J."/>
            <person name="Amann R."/>
            <person name="Jetten M.S.M."/>
            <person name="Mascher T."/>
            <person name="Medema M.H."/>
            <person name="Devos D.P."/>
            <person name="Kaster A.-K."/>
            <person name="Ovreas L."/>
            <person name="Rohde M."/>
            <person name="Galperin M.Y."/>
            <person name="Jogler C."/>
        </authorList>
    </citation>
    <scope>NUCLEOTIDE SEQUENCE [LARGE SCALE GENOMIC DNA]</scope>
    <source>
        <strain evidence="5 6">Mal64</strain>
    </source>
</reference>
<dbReference type="PROSITE" id="PS00041">
    <property type="entry name" value="HTH_ARAC_FAMILY_1"/>
    <property type="match status" value="1"/>
</dbReference>
<dbReference type="EMBL" id="SJPQ01000001">
    <property type="protein sequence ID" value="TWT89833.1"/>
    <property type="molecule type" value="Genomic_DNA"/>
</dbReference>
<dbReference type="OrthoDB" id="9799319at2"/>
<dbReference type="Gene3D" id="1.10.10.60">
    <property type="entry name" value="Homeodomain-like"/>
    <property type="match status" value="2"/>
</dbReference>
<evidence type="ECO:0000256" key="2">
    <source>
        <dbReference type="ARBA" id="ARBA00023125"/>
    </source>
</evidence>
<protein>
    <submittedName>
        <fullName evidence="5">Melibiose operon regulatory protein</fullName>
    </submittedName>
</protein>
<dbReference type="GO" id="GO:0003700">
    <property type="term" value="F:DNA-binding transcription factor activity"/>
    <property type="evidence" value="ECO:0007669"/>
    <property type="project" value="InterPro"/>
</dbReference>
<keyword evidence="6" id="KW-1185">Reference proteome</keyword>
<dbReference type="InterPro" id="IPR011051">
    <property type="entry name" value="RmlC_Cupin_sf"/>
</dbReference>
<evidence type="ECO:0000256" key="3">
    <source>
        <dbReference type="ARBA" id="ARBA00023163"/>
    </source>
</evidence>
<feature type="domain" description="HTH araC/xylS-type" evidence="4">
    <location>
        <begin position="172"/>
        <end position="270"/>
    </location>
</feature>
<dbReference type="InterPro" id="IPR018060">
    <property type="entry name" value="HTH_AraC"/>
</dbReference>
<evidence type="ECO:0000259" key="4">
    <source>
        <dbReference type="PROSITE" id="PS01124"/>
    </source>
</evidence>
<dbReference type="GO" id="GO:0043565">
    <property type="term" value="F:sequence-specific DNA binding"/>
    <property type="evidence" value="ECO:0007669"/>
    <property type="project" value="InterPro"/>
</dbReference>
<evidence type="ECO:0000256" key="1">
    <source>
        <dbReference type="ARBA" id="ARBA00023015"/>
    </source>
</evidence>
<dbReference type="SMART" id="SM00342">
    <property type="entry name" value="HTH_ARAC"/>
    <property type="match status" value="1"/>
</dbReference>
<name>A0A5C5ZUH2_9BACT</name>
<accession>A0A5C5ZUH2</accession>
<gene>
    <name evidence="5" type="primary">melR</name>
    <name evidence="5" type="ORF">Mal64_02130</name>
</gene>
<dbReference type="InterPro" id="IPR009057">
    <property type="entry name" value="Homeodomain-like_sf"/>
</dbReference>
<sequence>MRRFDSSRPDFSPYGITCEKWSPTRMPRPDRHNEIEINLVHSGSISYLLGGRRVVVESGRLAVFWAAIPHQIVGFEGAAPYFVVTLPLSNFLDLGLERSVVTRILHGELLDVAADPLDPSKFGQWERDIESGHQSSEYAVCLEVQARLLRVARDVASTHGGSPPSAKLSRADELACHITKNYQGPLTASSIAEAVGVHQNYAMNLFQEAFGMTMTSFITQHRISHAQRMLVTTDERILGIALEAGFQSLSRFNEAFKAACKCSPRDYRKAHRIERPS</sequence>
<organism evidence="5 6">
    <name type="scientific">Pseudobythopirellula maris</name>
    <dbReference type="NCBI Taxonomy" id="2527991"/>
    <lineage>
        <taxon>Bacteria</taxon>
        <taxon>Pseudomonadati</taxon>
        <taxon>Planctomycetota</taxon>
        <taxon>Planctomycetia</taxon>
        <taxon>Pirellulales</taxon>
        <taxon>Lacipirellulaceae</taxon>
        <taxon>Pseudobythopirellula</taxon>
    </lineage>
</organism>
<dbReference type="SUPFAM" id="SSF46689">
    <property type="entry name" value="Homeodomain-like"/>
    <property type="match status" value="2"/>
</dbReference>
<dbReference type="AlphaFoldDB" id="A0A5C5ZUH2"/>
<keyword evidence="2" id="KW-0238">DNA-binding</keyword>
<dbReference type="PROSITE" id="PS01124">
    <property type="entry name" value="HTH_ARAC_FAMILY_2"/>
    <property type="match status" value="1"/>
</dbReference>
<dbReference type="InterPro" id="IPR018062">
    <property type="entry name" value="HTH_AraC-typ_CS"/>
</dbReference>